<evidence type="ECO:0000259" key="2">
    <source>
        <dbReference type="PROSITE" id="PS50181"/>
    </source>
</evidence>
<feature type="region of interest" description="Disordered" evidence="1">
    <location>
        <begin position="1"/>
        <end position="21"/>
    </location>
</feature>
<keyword evidence="4" id="KW-1185">Reference proteome</keyword>
<name>A0A0F4GDZ7_9PEZI</name>
<sequence>MESKDCLDREHEMLPADDMASEVHFVQPLPDKEKDQEAFTVIPSRKLPKKPVNEDEPLIDTTQALPLRSKKTERLQKRNLKKLQRTKFPSSITSFLELPPELLEEVLSRLLPSDLLSLLQINKSLNAYILANESIIVRNILSIRYPILSKCLPLPVSLAEVPDPAKRALLSEAWQSRLQIHFKPYQHIPRFDPESLCSCITCFLAWNNLNLALDLAYFQRCFATRTPLPIIPRGTNPEWNQALTTKHAAIVNRAIMSPLTYARLLQLHLSTITTTLLRPVYISSKKGSRPPSTPLYDITTEDVNAENDTFLERKGPSSLEFPYVRDMYHYIHAWVPNRGWSKQKENWMYPGEEAGKLHRQDIAWVVERFGTQGT</sequence>
<feature type="compositionally biased region" description="Basic and acidic residues" evidence="1">
    <location>
        <begin position="1"/>
        <end position="14"/>
    </location>
</feature>
<dbReference type="InterPro" id="IPR036047">
    <property type="entry name" value="F-box-like_dom_sf"/>
</dbReference>
<dbReference type="PROSITE" id="PS50181">
    <property type="entry name" value="FBOX"/>
    <property type="match status" value="1"/>
</dbReference>
<evidence type="ECO:0000256" key="1">
    <source>
        <dbReference type="SAM" id="MobiDB-lite"/>
    </source>
</evidence>
<dbReference type="STRING" id="1047168.A0A0F4GDZ7"/>
<reference evidence="3 4" key="1">
    <citation type="submission" date="2015-03" db="EMBL/GenBank/DDBJ databases">
        <title>RNA-seq based gene annotation and comparative genomics of four Zymoseptoria species reveal species-specific pathogenicity related genes and transposable element activity.</title>
        <authorList>
            <person name="Grandaubert J."/>
            <person name="Bhattacharyya A."/>
            <person name="Stukenbrock E.H."/>
        </authorList>
    </citation>
    <scope>NUCLEOTIDE SEQUENCE [LARGE SCALE GENOMIC DNA]</scope>
    <source>
        <strain evidence="3 4">Zb18110</strain>
    </source>
</reference>
<dbReference type="AlphaFoldDB" id="A0A0F4GDZ7"/>
<proteinExistence type="predicted"/>
<dbReference type="EMBL" id="LAFY01004088">
    <property type="protein sequence ID" value="KJX95192.1"/>
    <property type="molecule type" value="Genomic_DNA"/>
</dbReference>
<accession>A0A0F4GDZ7</accession>
<dbReference type="SUPFAM" id="SSF81383">
    <property type="entry name" value="F-box domain"/>
    <property type="match status" value="1"/>
</dbReference>
<evidence type="ECO:0000313" key="4">
    <source>
        <dbReference type="Proteomes" id="UP000033647"/>
    </source>
</evidence>
<dbReference type="InterPro" id="IPR001810">
    <property type="entry name" value="F-box_dom"/>
</dbReference>
<dbReference type="Proteomes" id="UP000033647">
    <property type="component" value="Unassembled WGS sequence"/>
</dbReference>
<organism evidence="3 4">
    <name type="scientific">Zymoseptoria brevis</name>
    <dbReference type="NCBI Taxonomy" id="1047168"/>
    <lineage>
        <taxon>Eukaryota</taxon>
        <taxon>Fungi</taxon>
        <taxon>Dikarya</taxon>
        <taxon>Ascomycota</taxon>
        <taxon>Pezizomycotina</taxon>
        <taxon>Dothideomycetes</taxon>
        <taxon>Dothideomycetidae</taxon>
        <taxon>Mycosphaerellales</taxon>
        <taxon>Mycosphaerellaceae</taxon>
        <taxon>Zymoseptoria</taxon>
    </lineage>
</organism>
<dbReference type="SMART" id="SM00256">
    <property type="entry name" value="FBOX"/>
    <property type="match status" value="1"/>
</dbReference>
<comment type="caution">
    <text evidence="3">The sequence shown here is derived from an EMBL/GenBank/DDBJ whole genome shotgun (WGS) entry which is preliminary data.</text>
</comment>
<feature type="domain" description="F-box" evidence="2">
    <location>
        <begin position="92"/>
        <end position="140"/>
    </location>
</feature>
<dbReference type="Pfam" id="PF00646">
    <property type="entry name" value="F-box"/>
    <property type="match status" value="1"/>
</dbReference>
<evidence type="ECO:0000313" key="3">
    <source>
        <dbReference type="EMBL" id="KJX95192.1"/>
    </source>
</evidence>
<dbReference type="OrthoDB" id="3642468at2759"/>
<protein>
    <submittedName>
        <fullName evidence="3">F-box domain-containing protein</fullName>
    </submittedName>
</protein>
<gene>
    <name evidence="3" type="ORF">TI39_contig4128g00004</name>
</gene>